<dbReference type="GO" id="GO:1990904">
    <property type="term" value="C:ribonucleoprotein complex"/>
    <property type="evidence" value="ECO:0007669"/>
    <property type="project" value="UniProtKB-KW"/>
</dbReference>
<evidence type="ECO:0000256" key="8">
    <source>
        <dbReference type="SAM" id="Coils"/>
    </source>
</evidence>
<dbReference type="NCBIfam" id="TIGR00158">
    <property type="entry name" value="L9"/>
    <property type="match status" value="1"/>
</dbReference>
<dbReference type="SUPFAM" id="SSF55658">
    <property type="entry name" value="L9 N-domain-like"/>
    <property type="match status" value="1"/>
</dbReference>
<dbReference type="GO" id="GO:0006412">
    <property type="term" value="P:translation"/>
    <property type="evidence" value="ECO:0007669"/>
    <property type="project" value="UniProtKB-UniRule"/>
</dbReference>
<evidence type="ECO:0000313" key="10">
    <source>
        <dbReference type="EMBL" id="MBE6834541.1"/>
    </source>
</evidence>
<dbReference type="PANTHER" id="PTHR21368">
    <property type="entry name" value="50S RIBOSOMAL PROTEIN L9"/>
    <property type="match status" value="1"/>
</dbReference>
<feature type="coiled-coil region" evidence="8">
    <location>
        <begin position="33"/>
        <end position="60"/>
    </location>
</feature>
<keyword evidence="4 7" id="KW-0689">Ribosomal protein</keyword>
<evidence type="ECO:0000256" key="5">
    <source>
        <dbReference type="ARBA" id="ARBA00023274"/>
    </source>
</evidence>
<keyword evidence="5 7" id="KW-0687">Ribonucleoprotein</keyword>
<dbReference type="GO" id="GO:0003735">
    <property type="term" value="F:structural constituent of ribosome"/>
    <property type="evidence" value="ECO:0007669"/>
    <property type="project" value="InterPro"/>
</dbReference>
<dbReference type="InterPro" id="IPR000244">
    <property type="entry name" value="Ribosomal_bL9"/>
</dbReference>
<comment type="function">
    <text evidence="7">Binds to the 23S rRNA.</text>
</comment>
<dbReference type="FunFam" id="3.40.5.10:FF:000002">
    <property type="entry name" value="50S ribosomal protein L9"/>
    <property type="match status" value="1"/>
</dbReference>
<dbReference type="Proteomes" id="UP000754750">
    <property type="component" value="Unassembled WGS sequence"/>
</dbReference>
<evidence type="ECO:0000256" key="2">
    <source>
        <dbReference type="ARBA" id="ARBA00022730"/>
    </source>
</evidence>
<dbReference type="RefSeq" id="WP_042431608.1">
    <property type="nucleotide sequence ID" value="NZ_JBKWRC010000003.1"/>
</dbReference>
<dbReference type="EMBL" id="SVNY01000007">
    <property type="protein sequence ID" value="MBE6834541.1"/>
    <property type="molecule type" value="Genomic_DNA"/>
</dbReference>
<evidence type="ECO:0000313" key="11">
    <source>
        <dbReference type="Proteomes" id="UP000754750"/>
    </source>
</evidence>
<dbReference type="Pfam" id="PF03948">
    <property type="entry name" value="Ribosomal_L9_C"/>
    <property type="match status" value="1"/>
</dbReference>
<dbReference type="SUPFAM" id="SSF55653">
    <property type="entry name" value="Ribosomal protein L9 C-domain"/>
    <property type="match status" value="1"/>
</dbReference>
<dbReference type="InterPro" id="IPR020069">
    <property type="entry name" value="Ribosomal_bL9_C"/>
</dbReference>
<proteinExistence type="inferred from homology"/>
<dbReference type="Gene3D" id="3.40.5.10">
    <property type="entry name" value="Ribosomal protein L9, N-terminal domain"/>
    <property type="match status" value="1"/>
</dbReference>
<dbReference type="InterPro" id="IPR036791">
    <property type="entry name" value="Ribosomal_bL9_C_sf"/>
</dbReference>
<comment type="similarity">
    <text evidence="1 7">Belongs to the bacterial ribosomal protein bL9 family.</text>
</comment>
<dbReference type="Pfam" id="PF01281">
    <property type="entry name" value="Ribosomal_L9_N"/>
    <property type="match status" value="1"/>
</dbReference>
<accession>A0A928Q508</accession>
<dbReference type="Gene3D" id="3.10.430.100">
    <property type="entry name" value="Ribosomal protein L9, C-terminal domain"/>
    <property type="match status" value="1"/>
</dbReference>
<name>A0A928Q508_9FIRM</name>
<dbReference type="GO" id="GO:0005840">
    <property type="term" value="C:ribosome"/>
    <property type="evidence" value="ECO:0007669"/>
    <property type="project" value="UniProtKB-KW"/>
</dbReference>
<dbReference type="InterPro" id="IPR009027">
    <property type="entry name" value="Ribosomal_bL9/RNase_H1_N"/>
</dbReference>
<dbReference type="GO" id="GO:0019843">
    <property type="term" value="F:rRNA binding"/>
    <property type="evidence" value="ECO:0007669"/>
    <property type="project" value="UniProtKB-UniRule"/>
</dbReference>
<keyword evidence="8" id="KW-0175">Coiled coil</keyword>
<evidence type="ECO:0000259" key="9">
    <source>
        <dbReference type="PROSITE" id="PS00651"/>
    </source>
</evidence>
<gene>
    <name evidence="7" type="primary">rplI</name>
    <name evidence="10" type="ORF">E7512_13360</name>
</gene>
<protein>
    <recommendedName>
        <fullName evidence="6 7">Large ribosomal subunit protein bL9</fullName>
    </recommendedName>
</protein>
<dbReference type="HAMAP" id="MF_00503">
    <property type="entry name" value="Ribosomal_bL9"/>
    <property type="match status" value="1"/>
</dbReference>
<evidence type="ECO:0000256" key="7">
    <source>
        <dbReference type="HAMAP-Rule" id="MF_00503"/>
    </source>
</evidence>
<dbReference type="InterPro" id="IPR020070">
    <property type="entry name" value="Ribosomal_bL9_N"/>
</dbReference>
<feature type="domain" description="Ribosomal protein L9" evidence="9">
    <location>
        <begin position="13"/>
        <end position="40"/>
    </location>
</feature>
<dbReference type="PROSITE" id="PS00651">
    <property type="entry name" value="RIBOSOMAL_L9"/>
    <property type="match status" value="1"/>
</dbReference>
<dbReference type="AlphaFoldDB" id="A0A928Q508"/>
<keyword evidence="2 7" id="KW-0699">rRNA-binding</keyword>
<organism evidence="10 11">
    <name type="scientific">Faecalispora sporosphaeroides</name>
    <dbReference type="NCBI Taxonomy" id="1549"/>
    <lineage>
        <taxon>Bacteria</taxon>
        <taxon>Bacillati</taxon>
        <taxon>Bacillota</taxon>
        <taxon>Clostridia</taxon>
        <taxon>Eubacteriales</taxon>
        <taxon>Oscillospiraceae</taxon>
        <taxon>Faecalispora</taxon>
    </lineage>
</organism>
<evidence type="ECO:0000256" key="3">
    <source>
        <dbReference type="ARBA" id="ARBA00022884"/>
    </source>
</evidence>
<reference evidence="10" key="1">
    <citation type="submission" date="2019-04" db="EMBL/GenBank/DDBJ databases">
        <title>Evolution of Biomass-Degrading Anaerobic Consortia Revealed by Metagenomics.</title>
        <authorList>
            <person name="Peng X."/>
        </authorList>
    </citation>
    <scope>NUCLEOTIDE SEQUENCE</scope>
    <source>
        <strain evidence="10">SIG551</strain>
    </source>
</reference>
<dbReference type="InterPro" id="IPR036935">
    <property type="entry name" value="Ribosomal_bL9_N_sf"/>
</dbReference>
<evidence type="ECO:0000256" key="1">
    <source>
        <dbReference type="ARBA" id="ARBA00010605"/>
    </source>
</evidence>
<evidence type="ECO:0000256" key="6">
    <source>
        <dbReference type="ARBA" id="ARBA00035292"/>
    </source>
</evidence>
<evidence type="ECO:0000256" key="4">
    <source>
        <dbReference type="ARBA" id="ARBA00022980"/>
    </source>
</evidence>
<dbReference type="InterPro" id="IPR020594">
    <property type="entry name" value="Ribosomal_bL9_bac/chp"/>
</dbReference>
<comment type="caution">
    <text evidence="10">The sequence shown here is derived from an EMBL/GenBank/DDBJ whole genome shotgun (WGS) entry which is preliminary data.</text>
</comment>
<sequence length="150" mass="16381">MKVILLQDVKGSGKKGELVDVSDGYARNFLLPRKLAKEANAQAMNELKNAEEAKEFRRKAELETARKTAQIIEGKSVKLTATAGQGGKLFGSVTAKEIAEAIKKQFGVDVDKRKIELPGDIKAFGTYECEVRLHQSVTAKVYAVVGEKAE</sequence>
<keyword evidence="3 7" id="KW-0694">RNA-binding</keyword>